<evidence type="ECO:0000313" key="2">
    <source>
        <dbReference type="EMBL" id="MFC7241551.1"/>
    </source>
</evidence>
<dbReference type="Proteomes" id="UP001596392">
    <property type="component" value="Unassembled WGS sequence"/>
</dbReference>
<accession>A0ABW2GT08</accession>
<keyword evidence="1" id="KW-0812">Transmembrane</keyword>
<keyword evidence="1" id="KW-0472">Membrane</keyword>
<name>A0ABW2GT08_9ACTN</name>
<dbReference type="RefSeq" id="WP_376805006.1">
    <property type="nucleotide sequence ID" value="NZ_JBHTAC010000002.1"/>
</dbReference>
<reference evidence="3" key="1">
    <citation type="journal article" date="2019" name="Int. J. Syst. Evol. Microbiol.">
        <title>The Global Catalogue of Microorganisms (GCM) 10K type strain sequencing project: providing services to taxonomists for standard genome sequencing and annotation.</title>
        <authorList>
            <consortium name="The Broad Institute Genomics Platform"/>
            <consortium name="The Broad Institute Genome Sequencing Center for Infectious Disease"/>
            <person name="Wu L."/>
            <person name="Ma J."/>
        </authorList>
    </citation>
    <scope>NUCLEOTIDE SEQUENCE [LARGE SCALE GENOMIC DNA]</scope>
    <source>
        <strain evidence="3">CGMCC 1.9106</strain>
    </source>
</reference>
<feature type="transmembrane region" description="Helical" evidence="1">
    <location>
        <begin position="18"/>
        <end position="36"/>
    </location>
</feature>
<gene>
    <name evidence="2" type="ORF">ACFQO7_03560</name>
</gene>
<protein>
    <recommendedName>
        <fullName evidence="4">PH (Pleckstrin Homology) domain-containing protein</fullName>
    </recommendedName>
</protein>
<proteinExistence type="predicted"/>
<evidence type="ECO:0008006" key="4">
    <source>
        <dbReference type="Google" id="ProtNLM"/>
    </source>
</evidence>
<evidence type="ECO:0000313" key="3">
    <source>
        <dbReference type="Proteomes" id="UP001596392"/>
    </source>
</evidence>
<feature type="transmembrane region" description="Helical" evidence="1">
    <location>
        <begin position="42"/>
        <end position="60"/>
    </location>
</feature>
<keyword evidence="1" id="KW-1133">Transmembrane helix</keyword>
<keyword evidence="3" id="KW-1185">Reference proteome</keyword>
<organism evidence="2 3">
    <name type="scientific">Catellatospora aurea</name>
    <dbReference type="NCBI Taxonomy" id="1337874"/>
    <lineage>
        <taxon>Bacteria</taxon>
        <taxon>Bacillati</taxon>
        <taxon>Actinomycetota</taxon>
        <taxon>Actinomycetes</taxon>
        <taxon>Micromonosporales</taxon>
        <taxon>Micromonosporaceae</taxon>
        <taxon>Catellatospora</taxon>
    </lineage>
</organism>
<sequence length="183" mass="19536">MTPSDVYEERYGPDPKTILVIAVCFLFTAAALLVPLDALTRILTLALFGVGGVVMLVGTFSRKVALRVDGNGITLGGSPLRYAATTVHVPWAEVEAVVLWRQQLAQNLPYLGVLRPHDAPPLHGTPTSPAGKLMAGFGYAVSGAPDLRLIATARAVNGWRLDLDRLTAAVRHHAPGVAVRDLR</sequence>
<comment type="caution">
    <text evidence="2">The sequence shown here is derived from an EMBL/GenBank/DDBJ whole genome shotgun (WGS) entry which is preliminary data.</text>
</comment>
<dbReference type="EMBL" id="JBHTAC010000002">
    <property type="protein sequence ID" value="MFC7241551.1"/>
    <property type="molecule type" value="Genomic_DNA"/>
</dbReference>
<evidence type="ECO:0000256" key="1">
    <source>
        <dbReference type="SAM" id="Phobius"/>
    </source>
</evidence>